<dbReference type="InterPro" id="IPR026989">
    <property type="entry name" value="TnpV"/>
</dbReference>
<dbReference type="AlphaFoldDB" id="A0A9D2Q2B2"/>
<accession>A0A9D2Q2B2</accession>
<feature type="non-terminal residue" evidence="1">
    <location>
        <position position="117"/>
    </location>
</feature>
<dbReference type="Pfam" id="PF14198">
    <property type="entry name" value="TnpV"/>
    <property type="match status" value="1"/>
</dbReference>
<reference evidence="1" key="1">
    <citation type="journal article" date="2021" name="PeerJ">
        <title>Extensive microbial diversity within the chicken gut microbiome revealed by metagenomics and culture.</title>
        <authorList>
            <person name="Gilroy R."/>
            <person name="Ravi A."/>
            <person name="Getino M."/>
            <person name="Pursley I."/>
            <person name="Horton D.L."/>
            <person name="Alikhan N.F."/>
            <person name="Baker D."/>
            <person name="Gharbi K."/>
            <person name="Hall N."/>
            <person name="Watson M."/>
            <person name="Adriaenssens E.M."/>
            <person name="Foster-Nyarko E."/>
            <person name="Jarju S."/>
            <person name="Secka A."/>
            <person name="Antonio M."/>
            <person name="Oren A."/>
            <person name="Chaudhuri R.R."/>
            <person name="La Ragione R."/>
            <person name="Hildebrand F."/>
            <person name="Pallen M.J."/>
        </authorList>
    </citation>
    <scope>NUCLEOTIDE SEQUENCE</scope>
    <source>
        <strain evidence="1">5933</strain>
    </source>
</reference>
<organism evidence="1 2">
    <name type="scientific">Candidatus Ruthenibacterium merdavium</name>
    <dbReference type="NCBI Taxonomy" id="2838752"/>
    <lineage>
        <taxon>Bacteria</taxon>
        <taxon>Bacillati</taxon>
        <taxon>Bacillota</taxon>
        <taxon>Clostridia</taxon>
        <taxon>Eubacteriales</taxon>
        <taxon>Oscillospiraceae</taxon>
        <taxon>Ruthenibacterium</taxon>
    </lineage>
</organism>
<name>A0A9D2Q2B2_9FIRM</name>
<gene>
    <name evidence="1" type="ORF">H9698_02135</name>
</gene>
<sequence>MNLEKPKSLAEEMGVKYIKKGDYYYPDLIPDDLPPEPPLGKFGKMKVSYLMEYKPVQHALMLSDGTLYQYLLEVDKEAEEMLERLIKQMAKEEGVTESMKSTDMLGWVGKMNNIKSR</sequence>
<evidence type="ECO:0000313" key="1">
    <source>
        <dbReference type="EMBL" id="HJC71579.1"/>
    </source>
</evidence>
<evidence type="ECO:0000313" key="2">
    <source>
        <dbReference type="Proteomes" id="UP000823918"/>
    </source>
</evidence>
<protein>
    <submittedName>
        <fullName evidence="1">TnpV protein</fullName>
    </submittedName>
</protein>
<dbReference type="EMBL" id="DWWA01000012">
    <property type="protein sequence ID" value="HJC71579.1"/>
    <property type="molecule type" value="Genomic_DNA"/>
</dbReference>
<comment type="caution">
    <text evidence="1">The sequence shown here is derived from an EMBL/GenBank/DDBJ whole genome shotgun (WGS) entry which is preliminary data.</text>
</comment>
<reference evidence="1" key="2">
    <citation type="submission" date="2021-04" db="EMBL/GenBank/DDBJ databases">
        <authorList>
            <person name="Gilroy R."/>
        </authorList>
    </citation>
    <scope>NUCLEOTIDE SEQUENCE</scope>
    <source>
        <strain evidence="1">5933</strain>
    </source>
</reference>
<proteinExistence type="predicted"/>
<dbReference type="Proteomes" id="UP000823918">
    <property type="component" value="Unassembled WGS sequence"/>
</dbReference>